<evidence type="ECO:0000313" key="2">
    <source>
        <dbReference type="Proteomes" id="UP001597260"/>
    </source>
</evidence>
<accession>A0ABW3Y9W0</accession>
<dbReference type="Proteomes" id="UP001597260">
    <property type="component" value="Unassembled WGS sequence"/>
</dbReference>
<keyword evidence="2" id="KW-1185">Reference proteome</keyword>
<dbReference type="EMBL" id="JBHTMP010000003">
    <property type="protein sequence ID" value="MFD1320180.1"/>
    <property type="molecule type" value="Genomic_DNA"/>
</dbReference>
<gene>
    <name evidence="1" type="ORF">ACFQ4H_03650</name>
</gene>
<comment type="caution">
    <text evidence="1">The sequence shown here is derived from an EMBL/GenBank/DDBJ whole genome shotgun (WGS) entry which is preliminary data.</text>
</comment>
<reference evidence="2" key="1">
    <citation type="journal article" date="2019" name="Int. J. Syst. Evol. Microbiol.">
        <title>The Global Catalogue of Microorganisms (GCM) 10K type strain sequencing project: providing services to taxonomists for standard genome sequencing and annotation.</title>
        <authorList>
            <consortium name="The Broad Institute Genomics Platform"/>
            <consortium name="The Broad Institute Genome Sequencing Center for Infectious Disease"/>
            <person name="Wu L."/>
            <person name="Ma J."/>
        </authorList>
    </citation>
    <scope>NUCLEOTIDE SEQUENCE [LARGE SCALE GENOMIC DNA]</scope>
    <source>
        <strain evidence="2">JCM 31037</strain>
    </source>
</reference>
<proteinExistence type="predicted"/>
<sequence length="75" mass="8138">MTAIPVLSEVVMERNGRVLAAYHVHRDVQGDLVLLDQEKPRVDTTGLWNTAVTLVAALLAQGSRLSHECQSGGDQ</sequence>
<organism evidence="1 2">
    <name type="scientific">Micromonospora sonneratiae</name>
    <dbReference type="NCBI Taxonomy" id="1184706"/>
    <lineage>
        <taxon>Bacteria</taxon>
        <taxon>Bacillati</taxon>
        <taxon>Actinomycetota</taxon>
        <taxon>Actinomycetes</taxon>
        <taxon>Micromonosporales</taxon>
        <taxon>Micromonosporaceae</taxon>
        <taxon>Micromonospora</taxon>
    </lineage>
</organism>
<dbReference type="RefSeq" id="WP_377566905.1">
    <property type="nucleotide sequence ID" value="NZ_JBHTMP010000003.1"/>
</dbReference>
<protein>
    <submittedName>
        <fullName evidence="1">Uncharacterized protein</fullName>
    </submittedName>
</protein>
<name>A0ABW3Y9W0_9ACTN</name>
<evidence type="ECO:0000313" key="1">
    <source>
        <dbReference type="EMBL" id="MFD1320180.1"/>
    </source>
</evidence>